<dbReference type="SUPFAM" id="SSF54523">
    <property type="entry name" value="Pili subunits"/>
    <property type="match status" value="1"/>
</dbReference>
<dbReference type="PROSITE" id="PS00409">
    <property type="entry name" value="PROKAR_NTER_METHYL"/>
    <property type="match status" value="1"/>
</dbReference>
<reference evidence="2 3" key="1">
    <citation type="submission" date="2019-01" db="EMBL/GenBank/DDBJ databases">
        <title>Pseudoxanthomonas composti sp. nov., isolated from compost.</title>
        <authorList>
            <person name="Yang G."/>
        </authorList>
    </citation>
    <scope>NUCLEOTIDE SEQUENCE [LARGE SCALE GENOMIC DNA]</scope>
    <source>
        <strain evidence="2 3">GSS15</strain>
    </source>
</reference>
<dbReference type="InterPro" id="IPR012902">
    <property type="entry name" value="N_methyl_site"/>
</dbReference>
<evidence type="ECO:0000313" key="2">
    <source>
        <dbReference type="EMBL" id="RXR08527.1"/>
    </source>
</evidence>
<keyword evidence="3" id="KW-1185">Reference proteome</keyword>
<keyword evidence="1" id="KW-0812">Transmembrane</keyword>
<name>A0A4Q1JZD6_9GAMM</name>
<keyword evidence="1" id="KW-0472">Membrane</keyword>
<evidence type="ECO:0000256" key="1">
    <source>
        <dbReference type="SAM" id="Phobius"/>
    </source>
</evidence>
<keyword evidence="1" id="KW-1133">Transmembrane helix</keyword>
<dbReference type="AlphaFoldDB" id="A0A4Q1JZD6"/>
<evidence type="ECO:0000313" key="3">
    <source>
        <dbReference type="Proteomes" id="UP000289784"/>
    </source>
</evidence>
<organism evidence="2 3">
    <name type="scientific">Pseudoxanthomonas composti</name>
    <dbReference type="NCBI Taxonomy" id="2137479"/>
    <lineage>
        <taxon>Bacteria</taxon>
        <taxon>Pseudomonadati</taxon>
        <taxon>Pseudomonadota</taxon>
        <taxon>Gammaproteobacteria</taxon>
        <taxon>Lysobacterales</taxon>
        <taxon>Lysobacteraceae</taxon>
        <taxon>Pseudoxanthomonas</taxon>
    </lineage>
</organism>
<dbReference type="InterPro" id="IPR045584">
    <property type="entry name" value="Pilin-like"/>
</dbReference>
<dbReference type="GO" id="GO:0043683">
    <property type="term" value="P:type IV pilus assembly"/>
    <property type="evidence" value="ECO:0007669"/>
    <property type="project" value="InterPro"/>
</dbReference>
<feature type="transmembrane region" description="Helical" evidence="1">
    <location>
        <begin position="21"/>
        <end position="39"/>
    </location>
</feature>
<comment type="caution">
    <text evidence="2">The sequence shown here is derived from an EMBL/GenBank/DDBJ whole genome shotgun (WGS) entry which is preliminary data.</text>
</comment>
<dbReference type="InterPro" id="IPR032092">
    <property type="entry name" value="PilW"/>
</dbReference>
<protein>
    <submittedName>
        <fullName evidence="2">Type IV pilus assembly protein PilW</fullName>
    </submittedName>
</protein>
<dbReference type="Proteomes" id="UP000289784">
    <property type="component" value="Unassembled WGS sequence"/>
</dbReference>
<accession>A0A4Q1JZD6</accession>
<dbReference type="EMBL" id="SAWZ01000001">
    <property type="protein sequence ID" value="RXR08527.1"/>
    <property type="molecule type" value="Genomic_DNA"/>
</dbReference>
<sequence>MIRTRYRVGRSRMSGLTLIEMMIAMVLGLMVLGAAIAIFSSNRQAYRAAENVGRLQENVRTAFELMALDIREAGGNACSRGLPTANVLNSATANWYSDWSSPIQGFDNTAAFSGVAFGTAAARRVSNTDAIEIKSTGSEGVTVASANPSSARIELNTANHGLSSGDLAIICDNRQAAVFQVTNASPGTNTNLIHNAGGGVTPGNCTKSLGLPVNCASGVDYAFGANSTIAKLHATAWFIGFNGRGGRSLYQLAPPSGSAVPVANEVAEGVNDMQITYLATGNPLYRNASAITDWNAVTAVRVRLVVATPDAIGTDGQPVTREVSHVVMLRNRNE</sequence>
<proteinExistence type="predicted"/>
<dbReference type="OrthoDB" id="5296662at2"/>
<dbReference type="Pfam" id="PF16074">
    <property type="entry name" value="PilW"/>
    <property type="match status" value="1"/>
</dbReference>
<dbReference type="RefSeq" id="WP_129469417.1">
    <property type="nucleotide sequence ID" value="NZ_SAWZ01000001.1"/>
</dbReference>
<gene>
    <name evidence="2" type="ORF">EPA99_01530</name>
</gene>
<dbReference type="Pfam" id="PF07963">
    <property type="entry name" value="N_methyl"/>
    <property type="match status" value="1"/>
</dbReference>